<evidence type="ECO:0000313" key="5">
    <source>
        <dbReference type="EMBL" id="KAF2035042.1"/>
    </source>
</evidence>
<dbReference type="OrthoDB" id="258392at2759"/>
<feature type="signal peptide" evidence="4">
    <location>
        <begin position="1"/>
        <end position="17"/>
    </location>
</feature>
<organism evidence="5 6">
    <name type="scientific">Setomelanomma holmii</name>
    <dbReference type="NCBI Taxonomy" id="210430"/>
    <lineage>
        <taxon>Eukaryota</taxon>
        <taxon>Fungi</taxon>
        <taxon>Dikarya</taxon>
        <taxon>Ascomycota</taxon>
        <taxon>Pezizomycotina</taxon>
        <taxon>Dothideomycetes</taxon>
        <taxon>Pleosporomycetidae</taxon>
        <taxon>Pleosporales</taxon>
        <taxon>Pleosporineae</taxon>
        <taxon>Phaeosphaeriaceae</taxon>
        <taxon>Setomelanomma</taxon>
    </lineage>
</organism>
<dbReference type="InterPro" id="IPR000560">
    <property type="entry name" value="His_Pase_clade-2"/>
</dbReference>
<feature type="transmembrane region" description="Helical" evidence="3">
    <location>
        <begin position="461"/>
        <end position="488"/>
    </location>
</feature>
<comment type="similarity">
    <text evidence="1">Belongs to the histidine acid phosphatase family.</text>
</comment>
<accession>A0A9P4LSR6</accession>
<reference evidence="5" key="1">
    <citation type="journal article" date="2020" name="Stud. Mycol.">
        <title>101 Dothideomycetes genomes: a test case for predicting lifestyles and emergence of pathogens.</title>
        <authorList>
            <person name="Haridas S."/>
            <person name="Albert R."/>
            <person name="Binder M."/>
            <person name="Bloem J."/>
            <person name="Labutti K."/>
            <person name="Salamov A."/>
            <person name="Andreopoulos B."/>
            <person name="Baker S."/>
            <person name="Barry K."/>
            <person name="Bills G."/>
            <person name="Bluhm B."/>
            <person name="Cannon C."/>
            <person name="Castanera R."/>
            <person name="Culley D."/>
            <person name="Daum C."/>
            <person name="Ezra D."/>
            <person name="Gonzalez J."/>
            <person name="Henrissat B."/>
            <person name="Kuo A."/>
            <person name="Liang C."/>
            <person name="Lipzen A."/>
            <person name="Lutzoni F."/>
            <person name="Magnuson J."/>
            <person name="Mondo S."/>
            <person name="Nolan M."/>
            <person name="Ohm R."/>
            <person name="Pangilinan J."/>
            <person name="Park H.-J."/>
            <person name="Ramirez L."/>
            <person name="Alfaro M."/>
            <person name="Sun H."/>
            <person name="Tritt A."/>
            <person name="Yoshinaga Y."/>
            <person name="Zwiers L.-H."/>
            <person name="Turgeon B."/>
            <person name="Goodwin S."/>
            <person name="Spatafora J."/>
            <person name="Crous P."/>
            <person name="Grigoriev I."/>
        </authorList>
    </citation>
    <scope>NUCLEOTIDE SEQUENCE</scope>
    <source>
        <strain evidence="5">CBS 110217</strain>
    </source>
</reference>
<dbReference type="SUPFAM" id="SSF53254">
    <property type="entry name" value="Phosphoglycerate mutase-like"/>
    <property type="match status" value="1"/>
</dbReference>
<protein>
    <submittedName>
        <fullName evidence="5">Phosphoglycerate mutase-like protein</fullName>
    </submittedName>
</protein>
<keyword evidence="4" id="KW-0732">Signal</keyword>
<feature type="chain" id="PRO_5040368221" evidence="4">
    <location>
        <begin position="18"/>
        <end position="581"/>
    </location>
</feature>
<comment type="caution">
    <text evidence="5">The sequence shown here is derived from an EMBL/GenBank/DDBJ whole genome shotgun (WGS) entry which is preliminary data.</text>
</comment>
<feature type="compositionally biased region" description="Basic and acidic residues" evidence="2">
    <location>
        <begin position="533"/>
        <end position="564"/>
    </location>
</feature>
<dbReference type="InterPro" id="IPR050645">
    <property type="entry name" value="Histidine_acid_phosphatase"/>
</dbReference>
<dbReference type="Gene3D" id="3.40.50.1240">
    <property type="entry name" value="Phosphoglycerate mutase-like"/>
    <property type="match status" value="1"/>
</dbReference>
<dbReference type="Pfam" id="PF00328">
    <property type="entry name" value="His_Phos_2"/>
    <property type="match status" value="1"/>
</dbReference>
<name>A0A9P4LSR6_9PLEO</name>
<keyword evidence="3" id="KW-1133">Transmembrane helix</keyword>
<dbReference type="Proteomes" id="UP000799777">
    <property type="component" value="Unassembled WGS sequence"/>
</dbReference>
<gene>
    <name evidence="5" type="ORF">EK21DRAFT_97219</name>
</gene>
<evidence type="ECO:0000256" key="3">
    <source>
        <dbReference type="SAM" id="Phobius"/>
    </source>
</evidence>
<keyword evidence="6" id="KW-1185">Reference proteome</keyword>
<sequence>MYKLAITALAAAWLVSAQENDTNSYHPHAAFAFIRTGERTPIIRPGAEVLTALGASQMFNLGQNFRTRYIAGTSPGQLGVEHIAGMSQSLNNDQILVEALNSPYLVSSAQAFMQGLYPPTNIASGNGSSMSSTGGLLANGSAIDFPLGGYQYANIQSSGSLDPESIFVSGTTNCPNAQKAALTYFTTDKFYQQKAATKDLYSKLPLDWFEGNLSKNQLDYTYAMEISDYLQYQYLHNSTIYRALANDSAYDGVYDRVRDLADEVGWYVYGNTSSLSTDADDQAIAGKTLAAVVLGAFQRLIVDKLSSGDTTDMSYPLSLYFGEQEPMVSLISLMMADYHDTRFRAIPTFGSTMIFELFSTGENTTFPTNQEDLWVRFYFHNGTGYINNQLLAFPIFGNGPSRMDMQWPEFQDMFSRIMMSTLTDWCETCNSPSLFCWGVDDNNITLTLSASKGKHYPVSPAVGGVIGAIVTLVVAGLLFGLAMLLGGVRLHRVKKNQKSELGGFKGSSKLASDPDLSIAKNGAPPAGISFVPDSKRGHERVGSWELRQKEFGKETGDQSRRESFDAIDAVATKPVQPEERV</sequence>
<dbReference type="GO" id="GO:0016791">
    <property type="term" value="F:phosphatase activity"/>
    <property type="evidence" value="ECO:0007669"/>
    <property type="project" value="TreeGrafter"/>
</dbReference>
<dbReference type="InterPro" id="IPR029033">
    <property type="entry name" value="His_PPase_superfam"/>
</dbReference>
<dbReference type="PANTHER" id="PTHR11567:SF127">
    <property type="entry name" value="HISTIDINE ACID PHOSPHATASE"/>
    <property type="match status" value="1"/>
</dbReference>
<evidence type="ECO:0000313" key="6">
    <source>
        <dbReference type="Proteomes" id="UP000799777"/>
    </source>
</evidence>
<evidence type="ECO:0000256" key="2">
    <source>
        <dbReference type="SAM" id="MobiDB-lite"/>
    </source>
</evidence>
<feature type="region of interest" description="Disordered" evidence="2">
    <location>
        <begin position="515"/>
        <end position="581"/>
    </location>
</feature>
<dbReference type="PANTHER" id="PTHR11567">
    <property type="entry name" value="ACID PHOSPHATASE-RELATED"/>
    <property type="match status" value="1"/>
</dbReference>
<proteinExistence type="inferred from homology"/>
<dbReference type="AlphaFoldDB" id="A0A9P4LSR6"/>
<evidence type="ECO:0000256" key="4">
    <source>
        <dbReference type="SAM" id="SignalP"/>
    </source>
</evidence>
<keyword evidence="3" id="KW-0472">Membrane</keyword>
<keyword evidence="3" id="KW-0812">Transmembrane</keyword>
<dbReference type="EMBL" id="ML978159">
    <property type="protein sequence ID" value="KAF2035042.1"/>
    <property type="molecule type" value="Genomic_DNA"/>
</dbReference>
<evidence type="ECO:0000256" key="1">
    <source>
        <dbReference type="ARBA" id="ARBA00005375"/>
    </source>
</evidence>